<dbReference type="InterPro" id="IPR045455">
    <property type="entry name" value="NrS-1_pol-like_helicase"/>
</dbReference>
<name>A0A0B5D9M2_9CORY</name>
<gene>
    <name evidence="5" type="ORF">B842_09240</name>
</gene>
<evidence type="ECO:0000256" key="2">
    <source>
        <dbReference type="ARBA" id="ARBA00022801"/>
    </source>
</evidence>
<dbReference type="GO" id="GO:0016787">
    <property type="term" value="F:hydrolase activity"/>
    <property type="evidence" value="ECO:0007669"/>
    <property type="project" value="UniProtKB-KW"/>
</dbReference>
<proteinExistence type="predicted"/>
<dbReference type="InterPro" id="IPR027417">
    <property type="entry name" value="P-loop_NTPase"/>
</dbReference>
<dbReference type="HOGENOM" id="CLU_029612_0_0_11"/>
<keyword evidence="6" id="KW-1185">Reference proteome</keyword>
<dbReference type="RefSeq" id="WP_052437860.1">
    <property type="nucleotide sequence ID" value="NZ_BCSU01000009.1"/>
</dbReference>
<sequence>MSNLSNVVPLPDPPSVAELVATGAVDAADDWNTYPPSSFPMQVARRLIADLFTTGGHRTLVYWRGQWWSWEGTYWRQLSTELELRKPVWDRLEEVTYTDKDGEPKAWAPTTAKVNNIIEPLQLQTFIPDRLDAPTWLDGTQGAEQLVSLRNGLLDLSTVTLSPHTPQLFNTWALGFDYDPQATCPQWEHFVTTTFAHDPAAGLALQEIFGYLVTGRLDQQKGFMLIGPRRSGKSLIVRIVTALLGATNVAPTSMQSLAGNFGLADWVGKPLAVLSDSRDSGALPDAVVERLLMVIGQDAVPVEKKYQDNWTGTLPTRVMLVSNELPSFRDSSGALVDRWVVLETAVSHIGREDTSLFDRLVVELPGIFNWALHGATRLHDQGRFTTPASTAETVEMLHDAAAPEATFIREHYAVTGEPEDYEPLAEVYAAFQLSMRGRGGTPVSQNRFKAKLKAAGLPGVGPTKREITGKRVEVVKGIQRKF</sequence>
<evidence type="ECO:0000259" key="4">
    <source>
        <dbReference type="PROSITE" id="PS51206"/>
    </source>
</evidence>
<organism evidence="5 6">
    <name type="scientific">Corynebacterium humireducens NBRC 106098 = DSM 45392</name>
    <dbReference type="NCBI Taxonomy" id="1223515"/>
    <lineage>
        <taxon>Bacteria</taxon>
        <taxon>Bacillati</taxon>
        <taxon>Actinomycetota</taxon>
        <taxon>Actinomycetes</taxon>
        <taxon>Mycobacteriales</taxon>
        <taxon>Corynebacteriaceae</taxon>
        <taxon>Corynebacterium</taxon>
    </lineage>
</organism>
<evidence type="ECO:0000256" key="1">
    <source>
        <dbReference type="ARBA" id="ARBA00022741"/>
    </source>
</evidence>
<dbReference type="SUPFAM" id="SSF52540">
    <property type="entry name" value="P-loop containing nucleoside triphosphate hydrolases"/>
    <property type="match status" value="1"/>
</dbReference>
<keyword evidence="1" id="KW-0547">Nucleotide-binding</keyword>
<evidence type="ECO:0000256" key="3">
    <source>
        <dbReference type="ARBA" id="ARBA00022840"/>
    </source>
</evidence>
<feature type="domain" description="SF3 helicase" evidence="4">
    <location>
        <begin position="200"/>
        <end position="357"/>
    </location>
</feature>
<dbReference type="Gene3D" id="3.40.50.300">
    <property type="entry name" value="P-loop containing nucleotide triphosphate hydrolases"/>
    <property type="match status" value="1"/>
</dbReference>
<reference evidence="5 6" key="1">
    <citation type="submission" date="2013-04" db="EMBL/GenBank/DDBJ databases">
        <title>Complete genome sequence of Corynebacterium humireducens DSM 45392(T), isolated from a wastewater-fed microbial fuel cell.</title>
        <authorList>
            <person name="Ruckert C."/>
            <person name="Albersmeier A."/>
            <person name="Kalinowski J."/>
        </authorList>
    </citation>
    <scope>NUCLEOTIDE SEQUENCE [LARGE SCALE GENOMIC DNA]</scope>
    <source>
        <strain evidence="6">MFC-5</strain>
    </source>
</reference>
<dbReference type="Pfam" id="PF19263">
    <property type="entry name" value="DUF5906"/>
    <property type="match status" value="1"/>
</dbReference>
<dbReference type="KEGG" id="chm:B842_09240"/>
<dbReference type="InterPro" id="IPR006500">
    <property type="entry name" value="Helicase_put_C_phage/plasmid"/>
</dbReference>
<dbReference type="STRING" id="1223515.B842_09240"/>
<dbReference type="EMBL" id="CP005286">
    <property type="protein sequence ID" value="AJE33697.1"/>
    <property type="molecule type" value="Genomic_DNA"/>
</dbReference>
<dbReference type="Pfam" id="PF08706">
    <property type="entry name" value="D5_N"/>
    <property type="match status" value="1"/>
</dbReference>
<dbReference type="Proteomes" id="UP000031524">
    <property type="component" value="Chromosome"/>
</dbReference>
<dbReference type="PANTHER" id="PTHR35372">
    <property type="entry name" value="ATP BINDING PROTEIN-RELATED"/>
    <property type="match status" value="1"/>
</dbReference>
<dbReference type="NCBIfam" id="TIGR01613">
    <property type="entry name" value="primase_Cterm"/>
    <property type="match status" value="1"/>
</dbReference>
<evidence type="ECO:0000313" key="6">
    <source>
        <dbReference type="Proteomes" id="UP000031524"/>
    </source>
</evidence>
<dbReference type="SMART" id="SM00885">
    <property type="entry name" value="D5_N"/>
    <property type="match status" value="1"/>
</dbReference>
<protein>
    <submittedName>
        <fullName evidence="5">NTP-binding protein</fullName>
    </submittedName>
</protein>
<dbReference type="GO" id="GO:0005524">
    <property type="term" value="F:ATP binding"/>
    <property type="evidence" value="ECO:0007669"/>
    <property type="project" value="UniProtKB-KW"/>
</dbReference>
<evidence type="ECO:0000313" key="5">
    <source>
        <dbReference type="EMBL" id="AJE33697.1"/>
    </source>
</evidence>
<dbReference type="InterPro" id="IPR014818">
    <property type="entry name" value="Phage/plasmid_primase_P4_C"/>
</dbReference>
<accession>A0A0B5D9M2</accession>
<dbReference type="PROSITE" id="PS51206">
    <property type="entry name" value="SF3_HELICASE_1"/>
    <property type="match status" value="1"/>
</dbReference>
<dbReference type="InterPro" id="IPR051620">
    <property type="entry name" value="ORF904-like_C"/>
</dbReference>
<dbReference type="PANTHER" id="PTHR35372:SF2">
    <property type="entry name" value="SF3 HELICASE DOMAIN-CONTAINING PROTEIN"/>
    <property type="match status" value="1"/>
</dbReference>
<keyword evidence="3" id="KW-0067">ATP-binding</keyword>
<keyword evidence="2" id="KW-0378">Hydrolase</keyword>
<dbReference type="AlphaFoldDB" id="A0A0B5D9M2"/>
<dbReference type="OrthoDB" id="9763644at2"/>
<dbReference type="InterPro" id="IPR014015">
    <property type="entry name" value="Helicase_SF3_DNA-vir"/>
</dbReference>